<dbReference type="InterPro" id="IPR011652">
    <property type="entry name" value="MORN_2"/>
</dbReference>
<dbReference type="Gene3D" id="3.90.930.1">
    <property type="match status" value="1"/>
</dbReference>
<protein>
    <submittedName>
        <fullName evidence="1">MORN repeat variant</fullName>
    </submittedName>
</protein>
<dbReference type="Proteomes" id="UP000219452">
    <property type="component" value="Unassembled WGS sequence"/>
</dbReference>
<dbReference type="RefSeq" id="WP_245877822.1">
    <property type="nucleotide sequence ID" value="NZ_OCNH01000002.1"/>
</dbReference>
<sequence>MAADIMAKPVQLLSKLWLIAFLLPVFFSCTQTASTGTIPLKYVSTDQPGWQKREGKLWMHDTLFSGWYYELSPTGDTAFVGAYDQGRAEGPHRHWYSNHQLKEIRQYKKGWQEGEQRGWYESGKPAFVYEFKNDVYEGRRQEWYANGQPAQDGHYHDGRESGAQRMWYADGSLKVNYVARNGRNYGFTGVKNCVNVWDSISLSH</sequence>
<evidence type="ECO:0000313" key="2">
    <source>
        <dbReference type="Proteomes" id="UP000219452"/>
    </source>
</evidence>
<dbReference type="AlphaFoldDB" id="A0A286FYG3"/>
<dbReference type="SUPFAM" id="SSF82185">
    <property type="entry name" value="Histone H3 K4-specific methyltransferase SET7/9 N-terminal domain"/>
    <property type="match status" value="1"/>
</dbReference>
<proteinExistence type="predicted"/>
<evidence type="ECO:0000313" key="1">
    <source>
        <dbReference type="EMBL" id="SOD88056.1"/>
    </source>
</evidence>
<reference evidence="2" key="1">
    <citation type="submission" date="2017-09" db="EMBL/GenBank/DDBJ databases">
        <authorList>
            <person name="Varghese N."/>
            <person name="Submissions S."/>
        </authorList>
    </citation>
    <scope>NUCLEOTIDE SEQUENCE [LARGE SCALE GENOMIC DNA]</scope>
    <source>
        <strain evidence="2">DSM 29961</strain>
    </source>
</reference>
<dbReference type="Pfam" id="PF07661">
    <property type="entry name" value="MORN_2"/>
    <property type="match status" value="2"/>
</dbReference>
<name>A0A286FYG3_9BACT</name>
<organism evidence="1 2">
    <name type="scientific">Spirosoma fluviale</name>
    <dbReference type="NCBI Taxonomy" id="1597977"/>
    <lineage>
        <taxon>Bacteria</taxon>
        <taxon>Pseudomonadati</taxon>
        <taxon>Bacteroidota</taxon>
        <taxon>Cytophagia</taxon>
        <taxon>Cytophagales</taxon>
        <taxon>Cytophagaceae</taxon>
        <taxon>Spirosoma</taxon>
    </lineage>
</organism>
<gene>
    <name evidence="1" type="ORF">SAMN06269250_2476</name>
</gene>
<dbReference type="EMBL" id="OCNH01000002">
    <property type="protein sequence ID" value="SOD88056.1"/>
    <property type="molecule type" value="Genomic_DNA"/>
</dbReference>
<keyword evidence="2" id="KW-1185">Reference proteome</keyword>
<accession>A0A286FYG3</accession>